<organism evidence="2 3">
    <name type="scientific">Ataeniobius toweri</name>
    <dbReference type="NCBI Taxonomy" id="208326"/>
    <lineage>
        <taxon>Eukaryota</taxon>
        <taxon>Metazoa</taxon>
        <taxon>Chordata</taxon>
        <taxon>Craniata</taxon>
        <taxon>Vertebrata</taxon>
        <taxon>Euteleostomi</taxon>
        <taxon>Actinopterygii</taxon>
        <taxon>Neopterygii</taxon>
        <taxon>Teleostei</taxon>
        <taxon>Neoteleostei</taxon>
        <taxon>Acanthomorphata</taxon>
        <taxon>Ovalentaria</taxon>
        <taxon>Atherinomorphae</taxon>
        <taxon>Cyprinodontiformes</taxon>
        <taxon>Goodeidae</taxon>
        <taxon>Ataeniobius</taxon>
    </lineage>
</organism>
<gene>
    <name evidence="2" type="ORF">ATANTOWER_023977</name>
</gene>
<protein>
    <submittedName>
        <fullName evidence="2">Uncharacterized protein</fullName>
    </submittedName>
</protein>
<evidence type="ECO:0000256" key="1">
    <source>
        <dbReference type="SAM" id="MobiDB-lite"/>
    </source>
</evidence>
<keyword evidence="3" id="KW-1185">Reference proteome</keyword>
<comment type="caution">
    <text evidence="2">The sequence shown here is derived from an EMBL/GenBank/DDBJ whole genome shotgun (WGS) entry which is preliminary data.</text>
</comment>
<feature type="region of interest" description="Disordered" evidence="1">
    <location>
        <begin position="66"/>
        <end position="88"/>
    </location>
</feature>
<dbReference type="Proteomes" id="UP001345963">
    <property type="component" value="Unassembled WGS sequence"/>
</dbReference>
<evidence type="ECO:0000313" key="3">
    <source>
        <dbReference type="Proteomes" id="UP001345963"/>
    </source>
</evidence>
<name>A0ABU7BRA2_9TELE</name>
<sequence length="88" mass="9485">MEGGISRATAAKNLMISFYKSVDKFLIKDLQSFTPIDSATLSSALLIHYSYVSLGLTCCVSYVGTHSHGNNTKARKRGNGLPVTSQSK</sequence>
<evidence type="ECO:0000313" key="2">
    <source>
        <dbReference type="EMBL" id="MED6253191.1"/>
    </source>
</evidence>
<proteinExistence type="predicted"/>
<reference evidence="2 3" key="1">
    <citation type="submission" date="2021-07" db="EMBL/GenBank/DDBJ databases">
        <authorList>
            <person name="Palmer J.M."/>
        </authorList>
    </citation>
    <scope>NUCLEOTIDE SEQUENCE [LARGE SCALE GENOMIC DNA]</scope>
    <source>
        <strain evidence="2 3">AT_MEX2019</strain>
        <tissue evidence="2">Muscle</tissue>
    </source>
</reference>
<accession>A0ABU7BRA2</accession>
<dbReference type="EMBL" id="JAHUTI010064397">
    <property type="protein sequence ID" value="MED6253191.1"/>
    <property type="molecule type" value="Genomic_DNA"/>
</dbReference>